<dbReference type="InterPro" id="IPR016032">
    <property type="entry name" value="Sig_transdc_resp-reg_C-effctor"/>
</dbReference>
<gene>
    <name evidence="5" type="ORF">FVD38_06500</name>
</gene>
<feature type="region of interest" description="Disordered" evidence="3">
    <location>
        <begin position="39"/>
        <end position="88"/>
    </location>
</feature>
<dbReference type="InterPro" id="IPR036388">
    <property type="entry name" value="WH-like_DNA-bd_sf"/>
</dbReference>
<dbReference type="SUPFAM" id="SSF46894">
    <property type="entry name" value="C-terminal effector domain of the bipartite response regulators"/>
    <property type="match status" value="1"/>
</dbReference>
<evidence type="ECO:0000313" key="5">
    <source>
        <dbReference type="EMBL" id="TXG00808.1"/>
    </source>
</evidence>
<sequence length="234" mass="24119">MRSPIPPAPVPGNAAPRAAAGRACVPSVLRREPVRIIAPPRRARRPLAGAARDSRKVLAPARAGGGQSDKIRPDPPPPPDTRLAMDSGPPATTRIAFLDFELLLAQRLLLRAGRPLPIGARAYDLLVLLASQPGEVLSNRVLMAGVWPNRVVVEANLRVQIAALRKLLGDGGCAIVNVAGRGYAFTAVPAPQLAPDAQAPAGATASCSASIVAGLVRCTSKPAASARATSSCCP</sequence>
<dbReference type="GO" id="GO:0006355">
    <property type="term" value="P:regulation of DNA-templated transcription"/>
    <property type="evidence" value="ECO:0007669"/>
    <property type="project" value="InterPro"/>
</dbReference>
<feature type="compositionally biased region" description="Low complexity" evidence="3">
    <location>
        <begin position="39"/>
        <end position="51"/>
    </location>
</feature>
<dbReference type="Proteomes" id="UP000321413">
    <property type="component" value="Unassembled WGS sequence"/>
</dbReference>
<organism evidence="5 6">
    <name type="scientific">Massilia arenae</name>
    <dbReference type="NCBI Taxonomy" id="2603288"/>
    <lineage>
        <taxon>Bacteria</taxon>
        <taxon>Pseudomonadati</taxon>
        <taxon>Pseudomonadota</taxon>
        <taxon>Betaproteobacteria</taxon>
        <taxon>Burkholderiales</taxon>
        <taxon>Oxalobacteraceae</taxon>
        <taxon>Telluria group</taxon>
        <taxon>Massilia</taxon>
    </lineage>
</organism>
<evidence type="ECO:0000259" key="4">
    <source>
        <dbReference type="PROSITE" id="PS51755"/>
    </source>
</evidence>
<name>A0A5C7G2W3_9BURK</name>
<dbReference type="AlphaFoldDB" id="A0A5C7G2W3"/>
<feature type="compositionally biased region" description="Low complexity" evidence="3">
    <location>
        <begin position="11"/>
        <end position="22"/>
    </location>
</feature>
<dbReference type="GO" id="GO:0000160">
    <property type="term" value="P:phosphorelay signal transduction system"/>
    <property type="evidence" value="ECO:0007669"/>
    <property type="project" value="InterPro"/>
</dbReference>
<dbReference type="Gene3D" id="1.10.10.10">
    <property type="entry name" value="Winged helix-like DNA-binding domain superfamily/Winged helix DNA-binding domain"/>
    <property type="match status" value="1"/>
</dbReference>
<feature type="compositionally biased region" description="Pro residues" evidence="3">
    <location>
        <begin position="1"/>
        <end position="10"/>
    </location>
</feature>
<feature type="region of interest" description="Disordered" evidence="3">
    <location>
        <begin position="1"/>
        <end position="22"/>
    </location>
</feature>
<comment type="caution">
    <text evidence="5">The sequence shown here is derived from an EMBL/GenBank/DDBJ whole genome shotgun (WGS) entry which is preliminary data.</text>
</comment>
<dbReference type="EMBL" id="VPFD01000005">
    <property type="protein sequence ID" value="TXG00808.1"/>
    <property type="molecule type" value="Genomic_DNA"/>
</dbReference>
<proteinExistence type="predicted"/>
<keyword evidence="1 2" id="KW-0238">DNA-binding</keyword>
<evidence type="ECO:0000256" key="1">
    <source>
        <dbReference type="ARBA" id="ARBA00023125"/>
    </source>
</evidence>
<dbReference type="PROSITE" id="PS51755">
    <property type="entry name" value="OMPR_PHOB"/>
    <property type="match status" value="1"/>
</dbReference>
<evidence type="ECO:0000313" key="6">
    <source>
        <dbReference type="Proteomes" id="UP000321413"/>
    </source>
</evidence>
<keyword evidence="6" id="KW-1185">Reference proteome</keyword>
<dbReference type="Pfam" id="PF00486">
    <property type="entry name" value="Trans_reg_C"/>
    <property type="match status" value="1"/>
</dbReference>
<dbReference type="InterPro" id="IPR001867">
    <property type="entry name" value="OmpR/PhoB-type_DNA-bd"/>
</dbReference>
<feature type="domain" description="OmpR/PhoB-type" evidence="4">
    <location>
        <begin position="90"/>
        <end position="187"/>
    </location>
</feature>
<feature type="DNA-binding region" description="OmpR/PhoB-type" evidence="2">
    <location>
        <begin position="90"/>
        <end position="187"/>
    </location>
</feature>
<evidence type="ECO:0000256" key="3">
    <source>
        <dbReference type="SAM" id="MobiDB-lite"/>
    </source>
</evidence>
<dbReference type="SMART" id="SM00862">
    <property type="entry name" value="Trans_reg_C"/>
    <property type="match status" value="1"/>
</dbReference>
<evidence type="ECO:0000256" key="2">
    <source>
        <dbReference type="PROSITE-ProRule" id="PRU01091"/>
    </source>
</evidence>
<dbReference type="GO" id="GO:0003677">
    <property type="term" value="F:DNA binding"/>
    <property type="evidence" value="ECO:0007669"/>
    <property type="project" value="UniProtKB-UniRule"/>
</dbReference>
<dbReference type="CDD" id="cd00383">
    <property type="entry name" value="trans_reg_C"/>
    <property type="match status" value="1"/>
</dbReference>
<accession>A0A5C7G2W3</accession>
<reference evidence="5 6" key="1">
    <citation type="submission" date="2019-08" db="EMBL/GenBank/DDBJ databases">
        <title>Massilia golmudensis sp. nov., isolated from sand in the Qinghai-Tibetan Plateau.</title>
        <authorList>
            <person name="Zhang B."/>
        </authorList>
    </citation>
    <scope>NUCLEOTIDE SEQUENCE [LARGE SCALE GENOMIC DNA]</scope>
    <source>
        <strain evidence="5 6">GEM5</strain>
    </source>
</reference>
<protein>
    <recommendedName>
        <fullName evidence="4">OmpR/PhoB-type domain-containing protein</fullName>
    </recommendedName>
</protein>